<dbReference type="InterPro" id="IPR017452">
    <property type="entry name" value="GPCR_Rhodpsn_7TM"/>
</dbReference>
<keyword evidence="3 5" id="KW-1133">Transmembrane helix</keyword>
<feature type="transmembrane region" description="Helical" evidence="5">
    <location>
        <begin position="86"/>
        <end position="105"/>
    </location>
</feature>
<feature type="transmembrane region" description="Helical" evidence="5">
    <location>
        <begin position="227"/>
        <end position="246"/>
    </location>
</feature>
<evidence type="ECO:0000313" key="8">
    <source>
        <dbReference type="Proteomes" id="UP001369086"/>
    </source>
</evidence>
<feature type="transmembrane region" description="Helical" evidence="5">
    <location>
        <begin position="185"/>
        <end position="207"/>
    </location>
</feature>
<feature type="transmembrane region" description="Helical" evidence="5">
    <location>
        <begin position="126"/>
        <end position="147"/>
    </location>
</feature>
<sequence length="347" mass="39413">MLPSDVSVSCLIVVFFSIYCLSLAVNGFALLALLQSEELYWQPRFILQINLAVSDILLTTTLVPSVLYCLINRHTVLLGFWCQAELFIGTICIFNTLSTLTLMAVERYLYICHAIHYLRVLTPRRVRLSLLIVWLLAVAMCSVYIILLNAGSVSPEGATMGLLCEPDVLEKQMGFPPAASAFRKAWGLASVMMSLTAYVLSYFKMYWEARNAVEPFNRTNGRARNTVIFYSAMFVLQVIPYWLRSITDFQWELDLEAMREQTTTTGIHLLLLVLITLTPCINPIIYSLRNREVRRAIPLIAGRLRCPSTCWCHGGGVRQFICLKRVTPLMQRDRLGGTTCSRRDEFV</sequence>
<evidence type="ECO:0000256" key="5">
    <source>
        <dbReference type="SAM" id="Phobius"/>
    </source>
</evidence>
<dbReference type="EMBL" id="JAHFZB010000030">
    <property type="protein sequence ID" value="KAK6471748.1"/>
    <property type="molecule type" value="Genomic_DNA"/>
</dbReference>
<evidence type="ECO:0000259" key="6">
    <source>
        <dbReference type="PROSITE" id="PS50262"/>
    </source>
</evidence>
<name>A0ABR0YH66_HUSHU</name>
<keyword evidence="2 5" id="KW-0812">Transmembrane</keyword>
<evidence type="ECO:0000256" key="3">
    <source>
        <dbReference type="ARBA" id="ARBA00022989"/>
    </source>
</evidence>
<proteinExistence type="predicted"/>
<dbReference type="Pfam" id="PF00001">
    <property type="entry name" value="7tm_1"/>
    <property type="match status" value="1"/>
</dbReference>
<keyword evidence="8" id="KW-1185">Reference proteome</keyword>
<dbReference type="PROSITE" id="PS50262">
    <property type="entry name" value="G_PROTEIN_RECEP_F1_2"/>
    <property type="match status" value="1"/>
</dbReference>
<gene>
    <name evidence="7" type="ORF">HHUSO_G28690</name>
</gene>
<evidence type="ECO:0000256" key="4">
    <source>
        <dbReference type="ARBA" id="ARBA00023136"/>
    </source>
</evidence>
<feature type="transmembrane region" description="Helical" evidence="5">
    <location>
        <begin position="45"/>
        <end position="66"/>
    </location>
</feature>
<dbReference type="SUPFAM" id="SSF81321">
    <property type="entry name" value="Family A G protein-coupled receptor-like"/>
    <property type="match status" value="1"/>
</dbReference>
<reference evidence="7 8" key="1">
    <citation type="submission" date="2021-05" db="EMBL/GenBank/DDBJ databases">
        <authorList>
            <person name="Zahm M."/>
            <person name="Klopp C."/>
            <person name="Cabau C."/>
            <person name="Kuhl H."/>
            <person name="Suciu R."/>
            <person name="Ciorpac M."/>
            <person name="Holostenco D."/>
            <person name="Gessner J."/>
            <person name="Wuertz S."/>
            <person name="Hohne C."/>
            <person name="Stock M."/>
            <person name="Gislard M."/>
            <person name="Lluch J."/>
            <person name="Milhes M."/>
            <person name="Lampietro C."/>
            <person name="Lopez Roques C."/>
            <person name="Donnadieu C."/>
            <person name="Du K."/>
            <person name="Schartl M."/>
            <person name="Guiguen Y."/>
        </authorList>
    </citation>
    <scope>NUCLEOTIDE SEQUENCE [LARGE SCALE GENOMIC DNA]</scope>
    <source>
        <strain evidence="7">Hh-F2</strain>
        <tissue evidence="7">Blood</tissue>
    </source>
</reference>
<keyword evidence="4 5" id="KW-0472">Membrane</keyword>
<accession>A0ABR0YH66</accession>
<evidence type="ECO:0000256" key="2">
    <source>
        <dbReference type="ARBA" id="ARBA00022692"/>
    </source>
</evidence>
<protein>
    <submittedName>
        <fullName evidence="7">Olfactory receptor 1G1-like</fullName>
    </submittedName>
</protein>
<dbReference type="PRINTS" id="PR00237">
    <property type="entry name" value="GPCRRHODOPSN"/>
</dbReference>
<evidence type="ECO:0000256" key="1">
    <source>
        <dbReference type="ARBA" id="ARBA00004370"/>
    </source>
</evidence>
<feature type="domain" description="G-protein coupled receptors family 1 profile" evidence="6">
    <location>
        <begin position="25"/>
        <end position="286"/>
    </location>
</feature>
<organism evidence="7 8">
    <name type="scientific">Huso huso</name>
    <name type="common">Beluga</name>
    <name type="synonym">Acipenser huso</name>
    <dbReference type="NCBI Taxonomy" id="61971"/>
    <lineage>
        <taxon>Eukaryota</taxon>
        <taxon>Metazoa</taxon>
        <taxon>Chordata</taxon>
        <taxon>Craniata</taxon>
        <taxon>Vertebrata</taxon>
        <taxon>Euteleostomi</taxon>
        <taxon>Actinopterygii</taxon>
        <taxon>Chondrostei</taxon>
        <taxon>Acipenseriformes</taxon>
        <taxon>Acipenseridae</taxon>
        <taxon>Huso</taxon>
    </lineage>
</organism>
<dbReference type="Gene3D" id="1.20.1070.10">
    <property type="entry name" value="Rhodopsin 7-helix transmembrane proteins"/>
    <property type="match status" value="1"/>
</dbReference>
<feature type="transmembrane region" description="Helical" evidence="5">
    <location>
        <begin position="6"/>
        <end position="33"/>
    </location>
</feature>
<comment type="caution">
    <text evidence="7">The sequence shown here is derived from an EMBL/GenBank/DDBJ whole genome shotgun (WGS) entry which is preliminary data.</text>
</comment>
<dbReference type="PANTHER" id="PTHR26451">
    <property type="entry name" value="G_PROTEIN_RECEP_F1_2 DOMAIN-CONTAINING PROTEIN"/>
    <property type="match status" value="1"/>
</dbReference>
<dbReference type="CDD" id="cd00637">
    <property type="entry name" value="7tm_classA_rhodopsin-like"/>
    <property type="match status" value="1"/>
</dbReference>
<evidence type="ECO:0000313" key="7">
    <source>
        <dbReference type="EMBL" id="KAK6471748.1"/>
    </source>
</evidence>
<dbReference type="PANTHER" id="PTHR26451:SF905">
    <property type="entry name" value="OLFACTORY RECEPTOR 2G3-LIKE"/>
    <property type="match status" value="1"/>
</dbReference>
<dbReference type="InterPro" id="IPR052921">
    <property type="entry name" value="GPCR1_Superfamily_Member"/>
</dbReference>
<dbReference type="InterPro" id="IPR000276">
    <property type="entry name" value="GPCR_Rhodpsn"/>
</dbReference>
<dbReference type="Proteomes" id="UP001369086">
    <property type="component" value="Unassembled WGS sequence"/>
</dbReference>
<comment type="subcellular location">
    <subcellularLocation>
        <location evidence="1">Membrane</location>
    </subcellularLocation>
</comment>
<feature type="transmembrane region" description="Helical" evidence="5">
    <location>
        <begin position="266"/>
        <end position="286"/>
    </location>
</feature>